<evidence type="ECO:0000256" key="4">
    <source>
        <dbReference type="RuleBase" id="RU003719"/>
    </source>
</evidence>
<organism evidence="7 8">
    <name type="scientific">Kribbella shirazensis</name>
    <dbReference type="NCBI Taxonomy" id="1105143"/>
    <lineage>
        <taxon>Bacteria</taxon>
        <taxon>Bacillati</taxon>
        <taxon>Actinomycetota</taxon>
        <taxon>Actinomycetes</taxon>
        <taxon>Propionibacteriales</taxon>
        <taxon>Kribbellaceae</taxon>
        <taxon>Kribbella</taxon>
    </lineage>
</organism>
<feature type="domain" description="D-isomer specific 2-hydroxyacid dehydrogenase catalytic" evidence="5">
    <location>
        <begin position="42"/>
        <end position="321"/>
    </location>
</feature>
<dbReference type="PROSITE" id="PS00670">
    <property type="entry name" value="D_2_HYDROXYACID_DH_2"/>
    <property type="match status" value="1"/>
</dbReference>
<name>A0A7X5VI34_9ACTN</name>
<dbReference type="Pfam" id="PF00389">
    <property type="entry name" value="2-Hacid_dh"/>
    <property type="match status" value="1"/>
</dbReference>
<dbReference type="SUPFAM" id="SSF52283">
    <property type="entry name" value="Formate/glycerate dehydrogenase catalytic domain-like"/>
    <property type="match status" value="1"/>
</dbReference>
<dbReference type="SUPFAM" id="SSF51735">
    <property type="entry name" value="NAD(P)-binding Rossmann-fold domains"/>
    <property type="match status" value="1"/>
</dbReference>
<dbReference type="GO" id="GO:0051287">
    <property type="term" value="F:NAD binding"/>
    <property type="evidence" value="ECO:0007669"/>
    <property type="project" value="InterPro"/>
</dbReference>
<proteinExistence type="inferred from homology"/>
<dbReference type="InterPro" id="IPR006139">
    <property type="entry name" value="D-isomer_2_OHA_DH_cat_dom"/>
</dbReference>
<sequence>MSDRPPAVVAMSAVHWPSLFPDPVRRALGELVAFDPAVIVERLDDPRLEDRLADAEILITGWGCPAIDRAALDAMPKLRAVLHAAGSVKAHLCPEVWERGIAVSSAASANAVPVAEYALGVVLLAGKGVFGLRERYRRDRGFELGFIHDGVGNYRRTVGLIGASRIGRQVIDLLRPFDFHVQVYDPYAEDLDVPVVDLPTLLATSDIVSVHAPSTAETYRLLGREELALMPDGATLVNTARGELVDPEALIAELASGRLSAVLDVTDPEPLPPDSPLFDLPNAFVTPHVAGSHGNELARLGVCVVDELDRFLSGEPLLHPVGLADLDRGA</sequence>
<dbReference type="InterPro" id="IPR050223">
    <property type="entry name" value="D-isomer_2-hydroxyacid_DH"/>
</dbReference>
<keyword evidence="8" id="KW-1185">Reference proteome</keyword>
<evidence type="ECO:0000256" key="2">
    <source>
        <dbReference type="ARBA" id="ARBA00023002"/>
    </source>
</evidence>
<dbReference type="PANTHER" id="PTHR10996">
    <property type="entry name" value="2-HYDROXYACID DEHYDROGENASE-RELATED"/>
    <property type="match status" value="1"/>
</dbReference>
<dbReference type="RefSeq" id="WP_167216276.1">
    <property type="nucleotide sequence ID" value="NZ_JAASRO010000001.1"/>
</dbReference>
<dbReference type="GO" id="GO:0016618">
    <property type="term" value="F:hydroxypyruvate reductase [NAD(P)H] activity"/>
    <property type="evidence" value="ECO:0007669"/>
    <property type="project" value="TreeGrafter"/>
</dbReference>
<evidence type="ECO:0000259" key="6">
    <source>
        <dbReference type="Pfam" id="PF02826"/>
    </source>
</evidence>
<dbReference type="GO" id="GO:0030267">
    <property type="term" value="F:glyoxylate reductase (NADPH) activity"/>
    <property type="evidence" value="ECO:0007669"/>
    <property type="project" value="TreeGrafter"/>
</dbReference>
<comment type="similarity">
    <text evidence="1 4">Belongs to the D-isomer specific 2-hydroxyacid dehydrogenase family.</text>
</comment>
<dbReference type="Proteomes" id="UP000555407">
    <property type="component" value="Unassembled WGS sequence"/>
</dbReference>
<evidence type="ECO:0000313" key="7">
    <source>
        <dbReference type="EMBL" id="NIK61644.1"/>
    </source>
</evidence>
<evidence type="ECO:0000313" key="8">
    <source>
        <dbReference type="Proteomes" id="UP000555407"/>
    </source>
</evidence>
<dbReference type="Gene3D" id="3.40.50.720">
    <property type="entry name" value="NAD(P)-binding Rossmann-like Domain"/>
    <property type="match status" value="2"/>
</dbReference>
<comment type="caution">
    <text evidence="7">The sequence shown here is derived from an EMBL/GenBank/DDBJ whole genome shotgun (WGS) entry which is preliminary data.</text>
</comment>
<accession>A0A7X5VI34</accession>
<evidence type="ECO:0000259" key="5">
    <source>
        <dbReference type="Pfam" id="PF00389"/>
    </source>
</evidence>
<dbReference type="Pfam" id="PF02826">
    <property type="entry name" value="2-Hacid_dh_C"/>
    <property type="match status" value="1"/>
</dbReference>
<gene>
    <name evidence="7" type="ORF">BJY22_007361</name>
</gene>
<dbReference type="InterPro" id="IPR036291">
    <property type="entry name" value="NAD(P)-bd_dom_sf"/>
</dbReference>
<protein>
    <submittedName>
        <fullName evidence="7">Phosphoglycerate dehydrogenase-like enzyme</fullName>
    </submittedName>
</protein>
<dbReference type="EMBL" id="JAASRO010000001">
    <property type="protein sequence ID" value="NIK61644.1"/>
    <property type="molecule type" value="Genomic_DNA"/>
</dbReference>
<evidence type="ECO:0000256" key="1">
    <source>
        <dbReference type="ARBA" id="ARBA00005854"/>
    </source>
</evidence>
<dbReference type="PANTHER" id="PTHR10996:SF178">
    <property type="entry name" value="2-HYDROXYACID DEHYDROGENASE YGL185C-RELATED"/>
    <property type="match status" value="1"/>
</dbReference>
<feature type="domain" description="D-isomer specific 2-hydroxyacid dehydrogenase NAD-binding" evidence="6">
    <location>
        <begin position="150"/>
        <end position="290"/>
    </location>
</feature>
<dbReference type="AlphaFoldDB" id="A0A7X5VI34"/>
<evidence type="ECO:0000256" key="3">
    <source>
        <dbReference type="ARBA" id="ARBA00023027"/>
    </source>
</evidence>
<keyword evidence="2 4" id="KW-0560">Oxidoreductase</keyword>
<reference evidence="7 8" key="1">
    <citation type="submission" date="2020-03" db="EMBL/GenBank/DDBJ databases">
        <title>Sequencing the genomes of 1000 actinobacteria strains.</title>
        <authorList>
            <person name="Klenk H.-P."/>
        </authorList>
    </citation>
    <scope>NUCLEOTIDE SEQUENCE [LARGE SCALE GENOMIC DNA]</scope>
    <source>
        <strain evidence="7 8">DSM 45490</strain>
    </source>
</reference>
<dbReference type="GO" id="GO:0005829">
    <property type="term" value="C:cytosol"/>
    <property type="evidence" value="ECO:0007669"/>
    <property type="project" value="TreeGrafter"/>
</dbReference>
<dbReference type="InterPro" id="IPR006140">
    <property type="entry name" value="D-isomer_DH_NAD-bd"/>
</dbReference>
<dbReference type="InterPro" id="IPR029753">
    <property type="entry name" value="D-isomer_DH_CS"/>
</dbReference>
<dbReference type="CDD" id="cd12167">
    <property type="entry name" value="2-Hacid_dh_8"/>
    <property type="match status" value="1"/>
</dbReference>
<keyword evidence="3" id="KW-0520">NAD</keyword>